<feature type="transmembrane region" description="Helical" evidence="1">
    <location>
        <begin position="381"/>
        <end position="406"/>
    </location>
</feature>
<keyword evidence="3" id="KW-1185">Reference proteome</keyword>
<dbReference type="EMBL" id="AP027370">
    <property type="protein sequence ID" value="BDY12110.1"/>
    <property type="molecule type" value="Genomic_DNA"/>
</dbReference>
<feature type="transmembrane region" description="Helical" evidence="1">
    <location>
        <begin position="878"/>
        <end position="897"/>
    </location>
</feature>
<dbReference type="RefSeq" id="WP_286337314.1">
    <property type="nucleotide sequence ID" value="NZ_AP027370.1"/>
</dbReference>
<feature type="transmembrane region" description="Helical" evidence="1">
    <location>
        <begin position="330"/>
        <end position="348"/>
    </location>
</feature>
<keyword evidence="1" id="KW-0472">Membrane</keyword>
<keyword evidence="1" id="KW-0812">Transmembrane</keyword>
<name>A0ABM8FIK3_9BACT</name>
<evidence type="ECO:0000313" key="3">
    <source>
        <dbReference type="Proteomes" id="UP001321445"/>
    </source>
</evidence>
<accession>A0ABM8FIK3</accession>
<dbReference type="InterPro" id="IPR001036">
    <property type="entry name" value="Acrflvin-R"/>
</dbReference>
<feature type="transmembrane region" description="Helical" evidence="1">
    <location>
        <begin position="355"/>
        <end position="375"/>
    </location>
</feature>
<feature type="transmembrane region" description="Helical" evidence="1">
    <location>
        <begin position="14"/>
        <end position="34"/>
    </location>
</feature>
<protein>
    <submittedName>
        <fullName evidence="2">Multidrug transporter AcrB</fullName>
    </submittedName>
</protein>
<dbReference type="Gene3D" id="3.30.2090.10">
    <property type="entry name" value="Multidrug efflux transporter AcrB TolC docking domain, DN and DC subdomains"/>
    <property type="match status" value="2"/>
</dbReference>
<feature type="transmembrane region" description="Helical" evidence="1">
    <location>
        <begin position="427"/>
        <end position="448"/>
    </location>
</feature>
<reference evidence="2 3" key="1">
    <citation type="submission" date="2023-03" db="EMBL/GenBank/DDBJ databases">
        <title>Description of Hydrogenimonas sp. ISO32.</title>
        <authorList>
            <person name="Mino S."/>
            <person name="Fukazawa S."/>
            <person name="Sawabe T."/>
        </authorList>
    </citation>
    <scope>NUCLEOTIDE SEQUENCE [LARGE SCALE GENOMIC DNA]</scope>
    <source>
        <strain evidence="2 3">ISO32</strain>
    </source>
</reference>
<gene>
    <name evidence="2" type="ORF">HCR_04220</name>
</gene>
<dbReference type="Gene3D" id="3.30.70.1440">
    <property type="entry name" value="Multidrug efflux transporter AcrB pore domain"/>
    <property type="match status" value="1"/>
</dbReference>
<dbReference type="Proteomes" id="UP001321445">
    <property type="component" value="Chromosome"/>
</dbReference>
<dbReference type="SUPFAM" id="SSF82693">
    <property type="entry name" value="Multidrug efflux transporter AcrB pore domain, PN1, PN2, PC1 and PC2 subdomains"/>
    <property type="match status" value="2"/>
</dbReference>
<feature type="transmembrane region" description="Helical" evidence="1">
    <location>
        <begin position="932"/>
        <end position="954"/>
    </location>
</feature>
<dbReference type="Gene3D" id="3.30.70.1430">
    <property type="entry name" value="Multidrug efflux transporter AcrB pore domain"/>
    <property type="match status" value="2"/>
</dbReference>
<feature type="transmembrane region" description="Helical" evidence="1">
    <location>
        <begin position="1010"/>
        <end position="1029"/>
    </location>
</feature>
<dbReference type="Gene3D" id="1.20.1640.10">
    <property type="entry name" value="Multidrug efflux transporter AcrB transmembrane domain"/>
    <property type="match status" value="2"/>
</dbReference>
<keyword evidence="1" id="KW-1133">Transmembrane helix</keyword>
<dbReference type="SUPFAM" id="SSF82866">
    <property type="entry name" value="Multidrug efflux transporter AcrB transmembrane domain"/>
    <property type="match status" value="2"/>
</dbReference>
<dbReference type="InterPro" id="IPR027463">
    <property type="entry name" value="AcrB_DN_DC_subdom"/>
</dbReference>
<dbReference type="SUPFAM" id="SSF82714">
    <property type="entry name" value="Multidrug efflux transporter AcrB TolC docking domain, DN and DC subdomains"/>
    <property type="match status" value="1"/>
</dbReference>
<sequence>MIEKFIRFAIEKPILNHIFLIFLFVLSIFAYINIPKEIFPPGNLDRVTITGHYTGASADLLDKMAVHTIEDGLKNLSEIDTIESVIKNGSFSIGADIKPGNDPDLTLNDAKDILSNIRRDLPSDMDEPIAKIAKRNFPLVIIAVAAQKPKKELLRVADAIKSDLSNFKDLSDIVIYGDADDELDIFIDSEKVDALGLSKRSVVNTLSQIASIFPIGAVKQRGNHLFISTINGEKEAKALEETLLHIDGKTILLKDIAEVKFQLSEPTEISHFNGIKNVSISVSKSEEGNAIALSKEIRRLLRAYEERYPEFTFDVYTDTSVWIKNRLNTVVSNIIFGLGLVFLSMLLFVNARIALVVAIGIPVSFMIGLVASEILGYSLNMLTLLGALIALGMLVDEAIVVAENIYRYIEEGMEPKKAAIKGSVEMFPAVLTATMTTVFAFLPLLMLSGKLGEFIKVLPVMITILLLSSLFEAFYFLPLHAKDMLKPTKEMGFTQRFWENNYRIYRTILRPLIRHKYVTLPLMVGAIVFATWILAKQSRFQLFPEFDTTQIYVNGEVDINNDLEDNEKIVSRLEKVLFENLSKEDVSSITAVIGLKLDSNNKGEHADNLFHVFVNLHEPVPQNFFDKYLNPYLSPEYDDSDMMRRRSAQEVAAQIQKLVEPLRRKRDAYGPLFKELNVIVPQAGIVKSDIELSLGGPQEKVTNALKEVEAALAKIEGVENITDDAKPGEDELKLRINRYGQRLGFTEGALTQALQPFFLEGEYGKMFNDEGLVRIRLQDIDKESLERFERFELQVPGKPVWVKLADIVEIERRKSFAKIFKVDGRRVSTVYASLNKKLITSGEVMDRLAPVFGALEKEGISVDIKGEEKENRTVKREIIQSAIIAIFLIFVALVWMFDSVTLPLITLSTIPLSILGVLVGHMVMGINLTMPSLIGIVGLSGVVVNDGLIMIDFIKHTRNLDELLERAKLRLRPILLTSLTTVLGLSSLMFFASGQALILQPMAVTLGFGLIWATILNLYYVPVMFSILYRVKST</sequence>
<evidence type="ECO:0000313" key="2">
    <source>
        <dbReference type="EMBL" id="BDY12110.1"/>
    </source>
</evidence>
<organism evidence="2 3">
    <name type="scientific">Hydrogenimonas cancrithermarum</name>
    <dbReference type="NCBI Taxonomy" id="2993563"/>
    <lineage>
        <taxon>Bacteria</taxon>
        <taxon>Pseudomonadati</taxon>
        <taxon>Campylobacterota</taxon>
        <taxon>Epsilonproteobacteria</taxon>
        <taxon>Campylobacterales</taxon>
        <taxon>Hydrogenimonadaceae</taxon>
        <taxon>Hydrogenimonas</taxon>
    </lineage>
</organism>
<proteinExistence type="predicted"/>
<feature type="transmembrane region" description="Helical" evidence="1">
    <location>
        <begin position="454"/>
        <end position="477"/>
    </location>
</feature>
<dbReference type="PANTHER" id="PTHR32063">
    <property type="match status" value="1"/>
</dbReference>
<feature type="transmembrane region" description="Helical" evidence="1">
    <location>
        <begin position="974"/>
        <end position="998"/>
    </location>
</feature>
<dbReference type="PRINTS" id="PR00702">
    <property type="entry name" value="ACRIFLAVINRP"/>
</dbReference>
<dbReference type="PANTHER" id="PTHR32063:SF33">
    <property type="entry name" value="RND SUPERFAMILY EFFLUX PUMP PERMEASE COMPONENT"/>
    <property type="match status" value="1"/>
</dbReference>
<dbReference type="Gene3D" id="3.30.70.1320">
    <property type="entry name" value="Multidrug efflux transporter AcrB pore domain like"/>
    <property type="match status" value="1"/>
</dbReference>
<feature type="transmembrane region" description="Helical" evidence="1">
    <location>
        <begin position="517"/>
        <end position="535"/>
    </location>
</feature>
<dbReference type="Pfam" id="PF00873">
    <property type="entry name" value="ACR_tran"/>
    <property type="match status" value="2"/>
</dbReference>
<feature type="transmembrane region" description="Helical" evidence="1">
    <location>
        <begin position="904"/>
        <end position="926"/>
    </location>
</feature>
<evidence type="ECO:0000256" key="1">
    <source>
        <dbReference type="SAM" id="Phobius"/>
    </source>
</evidence>